<dbReference type="PANTHER" id="PTHR35561">
    <property type="entry name" value="RNA 2',3'-CYCLIC PHOSPHODIESTERASE"/>
    <property type="match status" value="1"/>
</dbReference>
<protein>
    <recommendedName>
        <fullName evidence="2">RNA 2',3'-cyclic phosphodiesterase</fullName>
        <shortName evidence="2">RNA 2',3'-CPDase</shortName>
        <ecNumber evidence="2">3.1.4.58</ecNumber>
    </recommendedName>
</protein>
<comment type="catalytic activity">
    <reaction evidence="2">
        <text>a 3'-end 2',3'-cyclophospho-ribonucleotide-RNA + H2O = a 3'-end 2'-phospho-ribonucleotide-RNA + H(+)</text>
        <dbReference type="Rhea" id="RHEA:11828"/>
        <dbReference type="Rhea" id="RHEA-COMP:10464"/>
        <dbReference type="Rhea" id="RHEA-COMP:17353"/>
        <dbReference type="ChEBI" id="CHEBI:15377"/>
        <dbReference type="ChEBI" id="CHEBI:15378"/>
        <dbReference type="ChEBI" id="CHEBI:83064"/>
        <dbReference type="ChEBI" id="CHEBI:173113"/>
        <dbReference type="EC" id="3.1.4.58"/>
    </reaction>
</comment>
<dbReference type="EC" id="3.1.4.58" evidence="2"/>
<dbReference type="Gene3D" id="3.90.1140.10">
    <property type="entry name" value="Cyclic phosphodiesterase"/>
    <property type="match status" value="1"/>
</dbReference>
<dbReference type="GO" id="GO:0004113">
    <property type="term" value="F:2',3'-cyclic-nucleotide 3'-phosphodiesterase activity"/>
    <property type="evidence" value="ECO:0007669"/>
    <property type="project" value="InterPro"/>
</dbReference>
<comment type="similarity">
    <text evidence="2">Belongs to the 2H phosphoesterase superfamily. ThpR family.</text>
</comment>
<proteinExistence type="inferred from homology"/>
<keyword evidence="5" id="KW-1185">Reference proteome</keyword>
<name>A0A5S4ZWT7_9FIRM</name>
<dbReference type="InterPro" id="IPR009097">
    <property type="entry name" value="Cyclic_Pdiesterase"/>
</dbReference>
<accession>A0A5S4ZWT7</accession>
<dbReference type="NCBIfam" id="TIGR02258">
    <property type="entry name" value="2_5_ligase"/>
    <property type="match status" value="1"/>
</dbReference>
<dbReference type="RefSeq" id="WP_166510530.1">
    <property type="nucleotide sequence ID" value="NZ_VNHM01000002.1"/>
</dbReference>
<dbReference type="AlphaFoldDB" id="A0A5S4ZWT7"/>
<feature type="domain" description="Phosphoesterase HXTX" evidence="3">
    <location>
        <begin position="11"/>
        <end position="94"/>
    </location>
</feature>
<keyword evidence="4" id="KW-0436">Ligase</keyword>
<evidence type="ECO:0000313" key="5">
    <source>
        <dbReference type="Proteomes" id="UP000323166"/>
    </source>
</evidence>
<organism evidence="4 5">
    <name type="scientific">Desulfallas thermosapovorans DSM 6562</name>
    <dbReference type="NCBI Taxonomy" id="1121431"/>
    <lineage>
        <taxon>Bacteria</taxon>
        <taxon>Bacillati</taxon>
        <taxon>Bacillota</taxon>
        <taxon>Clostridia</taxon>
        <taxon>Eubacteriales</taxon>
        <taxon>Desulfallaceae</taxon>
        <taxon>Desulfallas</taxon>
    </lineage>
</organism>
<gene>
    <name evidence="4" type="ORF">LX24_00465</name>
</gene>
<feature type="short sequence motif" description="HXTX 2" evidence="2">
    <location>
        <begin position="129"/>
        <end position="132"/>
    </location>
</feature>
<dbReference type="GO" id="GO:0008664">
    <property type="term" value="F:RNA 2',3'-cyclic 3'-phosphodiesterase activity"/>
    <property type="evidence" value="ECO:0007669"/>
    <property type="project" value="UniProtKB-EC"/>
</dbReference>
<feature type="domain" description="Phosphoesterase HXTX" evidence="3">
    <location>
        <begin position="102"/>
        <end position="180"/>
    </location>
</feature>
<keyword evidence="1 2" id="KW-0378">Hydrolase</keyword>
<feature type="active site" description="Proton donor" evidence="2">
    <location>
        <position position="43"/>
    </location>
</feature>
<evidence type="ECO:0000256" key="2">
    <source>
        <dbReference type="HAMAP-Rule" id="MF_01940"/>
    </source>
</evidence>
<feature type="active site" description="Proton acceptor" evidence="2">
    <location>
        <position position="129"/>
    </location>
</feature>
<dbReference type="EMBL" id="VNHM01000002">
    <property type="protein sequence ID" value="TYO97279.1"/>
    <property type="molecule type" value="Genomic_DNA"/>
</dbReference>
<evidence type="ECO:0000256" key="1">
    <source>
        <dbReference type="ARBA" id="ARBA00022801"/>
    </source>
</evidence>
<dbReference type="Pfam" id="PF02834">
    <property type="entry name" value="LigT_PEase"/>
    <property type="match status" value="2"/>
</dbReference>
<evidence type="ECO:0000313" key="4">
    <source>
        <dbReference type="EMBL" id="TYO97279.1"/>
    </source>
</evidence>
<dbReference type="PANTHER" id="PTHR35561:SF1">
    <property type="entry name" value="RNA 2',3'-CYCLIC PHOSPHODIESTERASE"/>
    <property type="match status" value="1"/>
</dbReference>
<dbReference type="HAMAP" id="MF_01940">
    <property type="entry name" value="RNA_CPDase"/>
    <property type="match status" value="1"/>
</dbReference>
<feature type="short sequence motif" description="HXTX 1" evidence="2">
    <location>
        <begin position="43"/>
        <end position="46"/>
    </location>
</feature>
<sequence>MRQLRLFWAVNLPEDIKAGLAALQSDLRTAPVNVKWVEKHNLHLTVKFLGDVEDARIDEIVRVVDEAVHGTGGFELQLSGLGFFPGPRRPRVIWVGVHGEVQKFHRLYRRVEECMTALGWADGQNFAPHLTLGRLRSPQGSDLLVRRAREIGDDRGNIGGLAVSSIDLMKSRLTSRGPVYQLLASVRLTP</sequence>
<evidence type="ECO:0000259" key="3">
    <source>
        <dbReference type="Pfam" id="PF02834"/>
    </source>
</evidence>
<dbReference type="InterPro" id="IPR004175">
    <property type="entry name" value="RNA_CPDase"/>
</dbReference>
<comment type="function">
    <text evidence="2">Hydrolyzes RNA 2',3'-cyclic phosphodiester to an RNA 2'-phosphomonoester.</text>
</comment>
<dbReference type="SUPFAM" id="SSF55144">
    <property type="entry name" value="LigT-like"/>
    <property type="match status" value="1"/>
</dbReference>
<comment type="caution">
    <text evidence="4">The sequence shown here is derived from an EMBL/GenBank/DDBJ whole genome shotgun (WGS) entry which is preliminary data.</text>
</comment>
<dbReference type="InterPro" id="IPR014051">
    <property type="entry name" value="Phosphoesterase_HXTX"/>
</dbReference>
<dbReference type="Proteomes" id="UP000323166">
    <property type="component" value="Unassembled WGS sequence"/>
</dbReference>
<reference evidence="4 5" key="1">
    <citation type="submission" date="2019-07" db="EMBL/GenBank/DDBJ databases">
        <title>Genomic Encyclopedia of Type Strains, Phase I: the one thousand microbial genomes (KMG-I) project.</title>
        <authorList>
            <person name="Kyrpides N."/>
        </authorList>
    </citation>
    <scope>NUCLEOTIDE SEQUENCE [LARGE SCALE GENOMIC DNA]</scope>
    <source>
        <strain evidence="4 5">DSM 6562</strain>
    </source>
</reference>
<dbReference type="GO" id="GO:0016874">
    <property type="term" value="F:ligase activity"/>
    <property type="evidence" value="ECO:0007669"/>
    <property type="project" value="UniProtKB-KW"/>
</dbReference>